<dbReference type="PANTHER" id="PTHR43042:SF2">
    <property type="entry name" value="SAM-DEPENDENT METHYLTRANSFERASE"/>
    <property type="match status" value="1"/>
</dbReference>
<dbReference type="AlphaFoldDB" id="A0A3S8RM97"/>
<evidence type="ECO:0000256" key="2">
    <source>
        <dbReference type="ARBA" id="ARBA00022679"/>
    </source>
</evidence>
<dbReference type="CDD" id="cd02440">
    <property type="entry name" value="AdoMet_MTases"/>
    <property type="match status" value="1"/>
</dbReference>
<dbReference type="PANTHER" id="PTHR43042">
    <property type="entry name" value="SAM-DEPENDENT METHYLTRANSFERASE"/>
    <property type="match status" value="1"/>
</dbReference>
<gene>
    <name evidence="5" type="ORF">EEI45_03550</name>
</gene>
<reference evidence="5 6" key="1">
    <citation type="journal article" date="2020" name="Int. J. Syst. Evol. Microbiol.">
        <title>Description of Erysipelothrix piscisicarius sp. nov., an emergent fish pathogen, and assessment of virulence using a tiger barb (Puntigrus tetrazona) infection model.</title>
        <authorList>
            <person name="Pomaranski E.K."/>
            <person name="Griffin M.J."/>
            <person name="Camus A.C."/>
            <person name="Armwood A.R."/>
            <person name="Shelley J."/>
            <person name="Waldbieser G.C."/>
            <person name="LaFrentz B.R."/>
            <person name="Garcia J.C."/>
            <person name="Yanong R."/>
            <person name="Soto E."/>
        </authorList>
    </citation>
    <scope>NUCLEOTIDE SEQUENCE [LARGE SCALE GENOMIC DNA]</scope>
    <source>
        <strain evidence="5 6">15TAL0474</strain>
    </source>
</reference>
<dbReference type="GO" id="GO:0032259">
    <property type="term" value="P:methylation"/>
    <property type="evidence" value="ECO:0007669"/>
    <property type="project" value="UniProtKB-KW"/>
</dbReference>
<dbReference type="EMBL" id="CP034234">
    <property type="protein sequence ID" value="AZK43969.1"/>
    <property type="molecule type" value="Genomic_DNA"/>
</dbReference>
<dbReference type="KEGG" id="eri:EEI45_03550"/>
<organism evidence="5 6">
    <name type="scientific">Erysipelothrix piscisicarius</name>
    <dbReference type="NCBI Taxonomy" id="2485784"/>
    <lineage>
        <taxon>Bacteria</taxon>
        <taxon>Bacillati</taxon>
        <taxon>Bacillota</taxon>
        <taxon>Erysipelotrichia</taxon>
        <taxon>Erysipelotrichales</taxon>
        <taxon>Erysipelotrichaceae</taxon>
        <taxon>Erysipelothrix</taxon>
    </lineage>
</organism>
<dbReference type="GO" id="GO:0008168">
    <property type="term" value="F:methyltransferase activity"/>
    <property type="evidence" value="ECO:0007669"/>
    <property type="project" value="UniProtKB-KW"/>
</dbReference>
<evidence type="ECO:0000313" key="6">
    <source>
        <dbReference type="Proteomes" id="UP000278804"/>
    </source>
</evidence>
<dbReference type="InterPro" id="IPR019614">
    <property type="entry name" value="SAM-dep_methyl-trfase"/>
</dbReference>
<sequence>MRVPTEWTDFEVLDAGNGLKTERYHDIIVRRPDPVATWKPTTPGMPIDAFFKEGWHFNRTLPESWIIKYKDLNFKVRPTSFKHTGIFPEQAVNWDWMRSVIKSHNEPVRILNLFGYTGGATIACAKENVEEVVHIDALKGMIAWTRENIELNDLNDKKIRTIVEDAMKFIEREKRRGRTYHGIIMDPPSFGRGPKGERWKIEDQLQPLLNASMELLDPNALFVVLNTYTTNLTPKKVRHALNDALRNQNLPINTQSEAIGLPITSMDTMLPCGVTTRWCYDENLL</sequence>
<name>A0A3S8RM97_9FIRM</name>
<keyword evidence="6" id="KW-1185">Reference proteome</keyword>
<accession>A0A3S8RM97</accession>
<dbReference type="RefSeq" id="WP_125164172.1">
    <property type="nucleotide sequence ID" value="NZ_CP034234.1"/>
</dbReference>
<dbReference type="InterPro" id="IPR013780">
    <property type="entry name" value="Glyco_hydro_b"/>
</dbReference>
<evidence type="ECO:0000259" key="4">
    <source>
        <dbReference type="Pfam" id="PF10672"/>
    </source>
</evidence>
<dbReference type="Gene3D" id="3.40.50.150">
    <property type="entry name" value="Vaccinia Virus protein VP39"/>
    <property type="match status" value="1"/>
</dbReference>
<dbReference type="Proteomes" id="UP000278804">
    <property type="component" value="Chromosome"/>
</dbReference>
<keyword evidence="2 5" id="KW-0808">Transferase</keyword>
<dbReference type="SUPFAM" id="SSF53335">
    <property type="entry name" value="S-adenosyl-L-methionine-dependent methyltransferases"/>
    <property type="match status" value="1"/>
</dbReference>
<protein>
    <submittedName>
        <fullName evidence="5">SAM-dependent methyltransferase</fullName>
    </submittedName>
</protein>
<evidence type="ECO:0000313" key="5">
    <source>
        <dbReference type="EMBL" id="AZK43969.1"/>
    </source>
</evidence>
<proteinExistence type="predicted"/>
<keyword evidence="3" id="KW-0949">S-adenosyl-L-methionine</keyword>
<evidence type="ECO:0000256" key="3">
    <source>
        <dbReference type="ARBA" id="ARBA00022691"/>
    </source>
</evidence>
<keyword evidence="1 5" id="KW-0489">Methyltransferase</keyword>
<dbReference type="Pfam" id="PF10672">
    <property type="entry name" value="Methyltrans_SAM"/>
    <property type="match status" value="1"/>
</dbReference>
<feature type="domain" description="S-adenosylmethionine-dependent methyltransferase" evidence="4">
    <location>
        <begin position="63"/>
        <end position="194"/>
    </location>
</feature>
<dbReference type="Gene3D" id="2.60.40.1180">
    <property type="entry name" value="Golgi alpha-mannosidase II"/>
    <property type="match status" value="1"/>
</dbReference>
<dbReference type="InterPro" id="IPR029063">
    <property type="entry name" value="SAM-dependent_MTases_sf"/>
</dbReference>
<evidence type="ECO:0000256" key="1">
    <source>
        <dbReference type="ARBA" id="ARBA00022603"/>
    </source>
</evidence>